<dbReference type="STRING" id="1499966.U14_02323"/>
<keyword evidence="2" id="KW-1185">Reference proteome</keyword>
<proteinExistence type="predicted"/>
<reference evidence="1" key="1">
    <citation type="journal article" date="2015" name="PeerJ">
        <title>First genomic representation of candidate bacterial phylum KSB3 points to enhanced environmental sensing as a trigger of wastewater bulking.</title>
        <authorList>
            <person name="Sekiguchi Y."/>
            <person name="Ohashi A."/>
            <person name="Parks D.H."/>
            <person name="Yamauchi T."/>
            <person name="Tyson G.W."/>
            <person name="Hugenholtz P."/>
        </authorList>
    </citation>
    <scope>NUCLEOTIDE SEQUENCE [LARGE SCALE GENOMIC DNA]</scope>
</reference>
<protein>
    <submittedName>
        <fullName evidence="1">Uncharacterized protein</fullName>
    </submittedName>
</protein>
<evidence type="ECO:0000313" key="1">
    <source>
        <dbReference type="EMBL" id="GAK51081.1"/>
    </source>
</evidence>
<sequence length="68" mass="7863">MKMNATNLPISQAQIEVWEMKAHLYEQVKTLPLDQAIRAALKHAHETMARLIHEGKLKTTSNNREKRV</sequence>
<accession>A0A0S6VYN9</accession>
<dbReference type="Proteomes" id="UP000030700">
    <property type="component" value="Unassembled WGS sequence"/>
</dbReference>
<dbReference type="AlphaFoldDB" id="A0A0S6VYN9"/>
<name>A0A0S6VYN9_9BACT</name>
<organism evidence="1">
    <name type="scientific">Candidatus Moduliflexus flocculans</name>
    <dbReference type="NCBI Taxonomy" id="1499966"/>
    <lineage>
        <taxon>Bacteria</taxon>
        <taxon>Candidatus Moduliflexota</taxon>
        <taxon>Candidatus Moduliflexia</taxon>
        <taxon>Candidatus Moduliflexales</taxon>
        <taxon>Candidatus Moduliflexaceae</taxon>
    </lineage>
</organism>
<evidence type="ECO:0000313" key="2">
    <source>
        <dbReference type="Proteomes" id="UP000030700"/>
    </source>
</evidence>
<dbReference type="EMBL" id="DF820456">
    <property type="protein sequence ID" value="GAK51081.1"/>
    <property type="molecule type" value="Genomic_DNA"/>
</dbReference>
<dbReference type="HOGENOM" id="CLU_2785450_0_0_0"/>
<gene>
    <name evidence="1" type="ORF">U14_02323</name>
</gene>